<accession>A0A944H5X9</accession>
<organism evidence="3 4">
    <name type="scientific">Denitromonas iodatirespirans</name>
    <dbReference type="NCBI Taxonomy" id="2795389"/>
    <lineage>
        <taxon>Bacteria</taxon>
        <taxon>Pseudomonadati</taxon>
        <taxon>Pseudomonadota</taxon>
        <taxon>Betaproteobacteria</taxon>
        <taxon>Rhodocyclales</taxon>
        <taxon>Zoogloeaceae</taxon>
        <taxon>Denitromonas</taxon>
    </lineage>
</organism>
<dbReference type="Gene3D" id="3.30.310.70">
    <property type="entry name" value="TT1751-like domain"/>
    <property type="match status" value="1"/>
</dbReference>
<dbReference type="EMBL" id="JAEKFT010000001">
    <property type="protein sequence ID" value="MBT0959588.1"/>
    <property type="molecule type" value="Genomic_DNA"/>
</dbReference>
<evidence type="ECO:0000259" key="2">
    <source>
        <dbReference type="Pfam" id="PF03625"/>
    </source>
</evidence>
<dbReference type="RefSeq" id="WP_214359353.1">
    <property type="nucleotide sequence ID" value="NZ_JAEKFT010000001.1"/>
</dbReference>
<feature type="domain" description="DUF302" evidence="2">
    <location>
        <begin position="74"/>
        <end position="129"/>
    </location>
</feature>
<dbReference type="Proteomes" id="UP000694660">
    <property type="component" value="Unassembled WGS sequence"/>
</dbReference>
<feature type="signal peptide" evidence="1">
    <location>
        <begin position="1"/>
        <end position="33"/>
    </location>
</feature>
<dbReference type="Pfam" id="PF03625">
    <property type="entry name" value="DUF302"/>
    <property type="match status" value="1"/>
</dbReference>
<gene>
    <name evidence="3" type="ORF">I8J34_00265</name>
</gene>
<evidence type="ECO:0000313" key="3">
    <source>
        <dbReference type="EMBL" id="MBT0959588.1"/>
    </source>
</evidence>
<keyword evidence="4" id="KW-1185">Reference proteome</keyword>
<dbReference type="InterPro" id="IPR035923">
    <property type="entry name" value="TT1751-like_sf"/>
</dbReference>
<name>A0A944H5X9_DENI1</name>
<dbReference type="PANTHER" id="PTHR38342">
    <property type="entry name" value="SLR5037 PROTEIN"/>
    <property type="match status" value="1"/>
</dbReference>
<dbReference type="SUPFAM" id="SSF103247">
    <property type="entry name" value="TT1751-like"/>
    <property type="match status" value="1"/>
</dbReference>
<evidence type="ECO:0000313" key="4">
    <source>
        <dbReference type="Proteomes" id="UP000694660"/>
    </source>
</evidence>
<feature type="chain" id="PRO_5036724901" evidence="1">
    <location>
        <begin position="34"/>
        <end position="164"/>
    </location>
</feature>
<dbReference type="InterPro" id="IPR005180">
    <property type="entry name" value="DUF302"/>
</dbReference>
<dbReference type="AlphaFoldDB" id="A0A944H5X9"/>
<proteinExistence type="predicted"/>
<dbReference type="CDD" id="cd14797">
    <property type="entry name" value="DUF302"/>
    <property type="match status" value="1"/>
</dbReference>
<comment type="caution">
    <text evidence="3">The sequence shown here is derived from an EMBL/GenBank/DDBJ whole genome shotgun (WGS) entry which is preliminary data.</text>
</comment>
<keyword evidence="1" id="KW-0732">Signal</keyword>
<dbReference type="PANTHER" id="PTHR38342:SF2">
    <property type="entry name" value="INNER MEMBRANE OR EXPORTED"/>
    <property type="match status" value="1"/>
</dbReference>
<evidence type="ECO:0000256" key="1">
    <source>
        <dbReference type="SAM" id="SignalP"/>
    </source>
</evidence>
<sequence length="164" mass="16952">MKLFIRSAGLRRLSLAAAALTLSLGLLATAASAAPPAVTTVASAHDFDTLVSRLEAAIARHQMGLVAQASASHGAAARGVKIPGNAVLMVFRNDYAMRMLAASVPAGIEAPLRLYVTERPDGSAQISYPPPSTVFAPYGNAELDAMARELDPVFAQIVADAVAP</sequence>
<reference evidence="4" key="1">
    <citation type="journal article" date="2022" name="ISME J.">
        <title>Genetic and phylogenetic analysis of dissimilatory iodate-reducing bacteria identifies potential niches across the world's oceans.</title>
        <authorList>
            <person name="Reyes-Umana V."/>
            <person name="Henning Z."/>
            <person name="Lee K."/>
            <person name="Barnum T.P."/>
            <person name="Coates J.D."/>
        </authorList>
    </citation>
    <scope>NUCLEOTIDE SEQUENCE [LARGE SCALE GENOMIC DNA]</scope>
    <source>
        <strain evidence="4">IR12</strain>
    </source>
</reference>
<protein>
    <submittedName>
        <fullName evidence="3">DUF302 domain-containing protein</fullName>
    </submittedName>
</protein>